<dbReference type="Proteomes" id="UP000245910">
    <property type="component" value="Chromosome III"/>
</dbReference>
<accession>A0A2L2TH45</accession>
<proteinExistence type="predicted"/>
<dbReference type="AlphaFoldDB" id="A0A2L2TH45"/>
<organism evidence="1 2">
    <name type="scientific">Fusarium venenatum</name>
    <dbReference type="NCBI Taxonomy" id="56646"/>
    <lineage>
        <taxon>Eukaryota</taxon>
        <taxon>Fungi</taxon>
        <taxon>Dikarya</taxon>
        <taxon>Ascomycota</taxon>
        <taxon>Pezizomycotina</taxon>
        <taxon>Sordariomycetes</taxon>
        <taxon>Hypocreomycetidae</taxon>
        <taxon>Hypocreales</taxon>
        <taxon>Nectriaceae</taxon>
        <taxon>Fusarium</taxon>
    </lineage>
</organism>
<evidence type="ECO:0000313" key="1">
    <source>
        <dbReference type="EMBL" id="CEI69319.1"/>
    </source>
</evidence>
<reference evidence="2" key="1">
    <citation type="submission" date="2014-10" db="EMBL/GenBank/DDBJ databases">
        <authorList>
            <person name="King R."/>
        </authorList>
    </citation>
    <scope>NUCLEOTIDE SEQUENCE [LARGE SCALE GENOMIC DNA]</scope>
    <source>
        <strain evidence="2">A3/5</strain>
    </source>
</reference>
<name>A0A2L2TH45_9HYPO</name>
<keyword evidence="2" id="KW-1185">Reference proteome</keyword>
<evidence type="ECO:0000313" key="2">
    <source>
        <dbReference type="Proteomes" id="UP000245910"/>
    </source>
</evidence>
<dbReference type="EMBL" id="LN649231">
    <property type="protein sequence ID" value="CEI69319.1"/>
    <property type="molecule type" value="Genomic_DNA"/>
</dbReference>
<sequence>MIPSHLPSTCDATERSLAPMLVYLALFAKHSKYHTTDLLRAPDIIVFRPENLRRDPHGARVARAARNPENRRLPLTKLACVLYIVIINGLLSEVATVRGRNGSKSLHFLARFWQIDVPTMLLYPQLQ</sequence>
<protein>
    <submittedName>
        <fullName evidence="1">Uncharacterized protein</fullName>
    </submittedName>
</protein>